<evidence type="ECO:0000313" key="3">
    <source>
        <dbReference type="Proteomes" id="UP000236197"/>
    </source>
</evidence>
<dbReference type="OrthoDB" id="3178102at2"/>
<name>A0A2K2U913_9ACTN</name>
<organism evidence="2 3">
    <name type="scientific">Enteroscipio rubneri</name>
    <dbReference type="NCBI Taxonomy" id="2070686"/>
    <lineage>
        <taxon>Bacteria</taxon>
        <taxon>Bacillati</taxon>
        <taxon>Actinomycetota</taxon>
        <taxon>Coriobacteriia</taxon>
        <taxon>Eggerthellales</taxon>
        <taxon>Eggerthellaceae</taxon>
        <taxon>Enteroscipio</taxon>
    </lineage>
</organism>
<keyword evidence="3" id="KW-1185">Reference proteome</keyword>
<protein>
    <submittedName>
        <fullName evidence="2">Uncharacterized protein</fullName>
    </submittedName>
</protein>
<feature type="compositionally biased region" description="Basic and acidic residues" evidence="1">
    <location>
        <begin position="120"/>
        <end position="129"/>
    </location>
</feature>
<gene>
    <name evidence="2" type="ORF">C2L71_11270</name>
</gene>
<feature type="compositionally biased region" description="Polar residues" evidence="1">
    <location>
        <begin position="131"/>
        <end position="142"/>
    </location>
</feature>
<accession>A0A2K2U913</accession>
<dbReference type="Proteomes" id="UP000236197">
    <property type="component" value="Unassembled WGS sequence"/>
</dbReference>
<dbReference type="RefSeq" id="WP_103265858.1">
    <property type="nucleotide sequence ID" value="NZ_CABMLE010000021.1"/>
</dbReference>
<sequence length="235" mass="25052">MKLKMFKSKIRMLFSDRRKAAVITGCATAILVVALCFALSDTNQPSSALDGNANGAPSIADSRSSVFEANSKEANLSSSSNSSKATGMGNPAPETQDNATNSNATTPPNNGKGISSNEEAGDRQSDPAKEPSTSSQPGNPQKTWVEDTEKVWVVDKAAWTETIPVYENVERSICNVCGADITGNTSAHNKQHMLAGEGSGYHSEVRQVKVGEETVEHPEEGHWETLGVGGRWENK</sequence>
<evidence type="ECO:0000313" key="2">
    <source>
        <dbReference type="EMBL" id="PNV66774.1"/>
    </source>
</evidence>
<dbReference type="AlphaFoldDB" id="A0A2K2U913"/>
<dbReference type="EMBL" id="PPEK01000021">
    <property type="protein sequence ID" value="PNV66774.1"/>
    <property type="molecule type" value="Genomic_DNA"/>
</dbReference>
<comment type="caution">
    <text evidence="2">The sequence shown here is derived from an EMBL/GenBank/DDBJ whole genome shotgun (WGS) entry which is preliminary data.</text>
</comment>
<evidence type="ECO:0000256" key="1">
    <source>
        <dbReference type="SAM" id="MobiDB-lite"/>
    </source>
</evidence>
<feature type="compositionally biased region" description="Low complexity" evidence="1">
    <location>
        <begin position="69"/>
        <end position="85"/>
    </location>
</feature>
<feature type="compositionally biased region" description="Low complexity" evidence="1">
    <location>
        <begin position="98"/>
        <end position="110"/>
    </location>
</feature>
<reference evidence="3" key="1">
    <citation type="submission" date="2018-01" db="EMBL/GenBank/DDBJ databases">
        <title>Rubneribacter badeniensis gen. nov., sp. nov., and Colonibacter rubneri, gen. nov., sp. nov., WGS of new members of the Eggerthellaceae.</title>
        <authorList>
            <person name="Danylec N."/>
            <person name="Stoll D.A."/>
            <person name="Doetsch A."/>
            <person name="Kulling S.E."/>
            <person name="Huch M."/>
        </authorList>
    </citation>
    <scope>NUCLEOTIDE SEQUENCE [LARGE SCALE GENOMIC DNA]</scope>
    <source>
        <strain evidence="3">ResAG-96</strain>
    </source>
</reference>
<feature type="region of interest" description="Disordered" evidence="1">
    <location>
        <begin position="69"/>
        <end position="147"/>
    </location>
</feature>
<proteinExistence type="predicted"/>